<dbReference type="AlphaFoldDB" id="A0A5D3FFN8"/>
<proteinExistence type="predicted"/>
<sequence length="203" mass="23167">MGVQGDRIFAAIEQRGFPDPWSAFGECLSWESAYAVQLKQVIDQARKGPDEQLLQTVSDLFEKKTANLIDAGKLLADALAEYDQNGMWQMLDERAARLDIDDVSERWARGLVEHPFPIALLSLQFNWRYMKEHGVRAFYEMTSRYVDDLNANTRRWADAWAAEAETGVIDRVTTVECDLASEEAPMHCDICKKTITALLYLDR</sequence>
<evidence type="ECO:0000313" key="2">
    <source>
        <dbReference type="Proteomes" id="UP000323505"/>
    </source>
</evidence>
<dbReference type="Proteomes" id="UP000323505">
    <property type="component" value="Unassembled WGS sequence"/>
</dbReference>
<keyword evidence="2" id="KW-1185">Reference proteome</keyword>
<accession>A0A5D3FFN8</accession>
<comment type="caution">
    <text evidence="1">The sequence shown here is derived from an EMBL/GenBank/DDBJ whole genome shotgun (WGS) entry which is preliminary data.</text>
</comment>
<reference evidence="1 2" key="1">
    <citation type="submission" date="2019-08" db="EMBL/GenBank/DDBJ databases">
        <title>Actinomadura sp. nov. CYP1-5 isolated from mountain soil.</title>
        <authorList>
            <person name="Songsumanus A."/>
            <person name="Kuncharoen N."/>
            <person name="Kudo T."/>
            <person name="Yuki M."/>
            <person name="Igarashi Y."/>
            <person name="Tanasupawat S."/>
        </authorList>
    </citation>
    <scope>NUCLEOTIDE SEQUENCE [LARGE SCALE GENOMIC DNA]</scope>
    <source>
        <strain evidence="1 2">CYP1-5</strain>
    </source>
</reference>
<dbReference type="EMBL" id="VSRQ01000005">
    <property type="protein sequence ID" value="TYK47043.1"/>
    <property type="molecule type" value="Genomic_DNA"/>
</dbReference>
<evidence type="ECO:0000313" key="1">
    <source>
        <dbReference type="EMBL" id="TYK47043.1"/>
    </source>
</evidence>
<protein>
    <submittedName>
        <fullName evidence="1">Uncharacterized protein</fullName>
    </submittedName>
</protein>
<dbReference type="RefSeq" id="WP_148763163.1">
    <property type="nucleotide sequence ID" value="NZ_VSRQ01000005.1"/>
</dbReference>
<name>A0A5D3FFN8_9ACTN</name>
<gene>
    <name evidence="1" type="ORF">FXF68_24865</name>
</gene>
<organism evidence="1 2">
    <name type="scientific">Actinomadura decatromicini</name>
    <dbReference type="NCBI Taxonomy" id="2604572"/>
    <lineage>
        <taxon>Bacteria</taxon>
        <taxon>Bacillati</taxon>
        <taxon>Actinomycetota</taxon>
        <taxon>Actinomycetes</taxon>
        <taxon>Streptosporangiales</taxon>
        <taxon>Thermomonosporaceae</taxon>
        <taxon>Actinomadura</taxon>
    </lineage>
</organism>